<dbReference type="PANTHER" id="PTHR35585:SF1">
    <property type="entry name" value="HHE DOMAIN PROTEIN (AFU_ORTHOLOGUE AFUA_4G00730)"/>
    <property type="match status" value="1"/>
</dbReference>
<gene>
    <name evidence="2" type="ORF">Ari01nite_87570</name>
</gene>
<feature type="domain" description="Hemerythrin-like" evidence="1">
    <location>
        <begin position="11"/>
        <end position="128"/>
    </location>
</feature>
<reference evidence="2" key="1">
    <citation type="submission" date="2021-01" db="EMBL/GenBank/DDBJ databases">
        <title>Whole genome shotgun sequence of Actinoplanes rishiriensis NBRC 108556.</title>
        <authorList>
            <person name="Komaki H."/>
            <person name="Tamura T."/>
        </authorList>
    </citation>
    <scope>NUCLEOTIDE SEQUENCE</scope>
    <source>
        <strain evidence="2">NBRC 108556</strain>
    </source>
</reference>
<dbReference type="InterPro" id="IPR012312">
    <property type="entry name" value="Hemerythrin-like"/>
</dbReference>
<accession>A0A919K9P5</accession>
<proteinExistence type="predicted"/>
<dbReference type="EMBL" id="BOMV01000101">
    <property type="protein sequence ID" value="GIF01293.1"/>
    <property type="molecule type" value="Genomic_DNA"/>
</dbReference>
<dbReference type="Pfam" id="PF01814">
    <property type="entry name" value="Hemerythrin"/>
    <property type="match status" value="1"/>
</dbReference>
<comment type="caution">
    <text evidence="2">The sequence shown here is derived from an EMBL/GenBank/DDBJ whole genome shotgun (WGS) entry which is preliminary data.</text>
</comment>
<dbReference type="AlphaFoldDB" id="A0A919K9P5"/>
<dbReference type="Proteomes" id="UP000636960">
    <property type="component" value="Unassembled WGS sequence"/>
</dbReference>
<name>A0A919K9P5_9ACTN</name>
<evidence type="ECO:0000313" key="2">
    <source>
        <dbReference type="EMBL" id="GIF01293.1"/>
    </source>
</evidence>
<dbReference type="Gene3D" id="1.20.120.520">
    <property type="entry name" value="nmb1532 protein domain like"/>
    <property type="match status" value="1"/>
</dbReference>
<evidence type="ECO:0000313" key="3">
    <source>
        <dbReference type="Proteomes" id="UP000636960"/>
    </source>
</evidence>
<keyword evidence="3" id="KW-1185">Reference proteome</keyword>
<organism evidence="2 3">
    <name type="scientific">Paractinoplanes rishiriensis</name>
    <dbReference type="NCBI Taxonomy" id="1050105"/>
    <lineage>
        <taxon>Bacteria</taxon>
        <taxon>Bacillati</taxon>
        <taxon>Actinomycetota</taxon>
        <taxon>Actinomycetes</taxon>
        <taxon>Micromonosporales</taxon>
        <taxon>Micromonosporaceae</taxon>
        <taxon>Paractinoplanes</taxon>
    </lineage>
</organism>
<dbReference type="PANTHER" id="PTHR35585">
    <property type="entry name" value="HHE DOMAIN PROTEIN (AFU_ORTHOLOGUE AFUA_4G00730)"/>
    <property type="match status" value="1"/>
</dbReference>
<sequence>MEAFQVTVFPDIVDVLRHEHEQIRRLCTAVREAGRDRKKRPLAALLQAVHLHQLGETAVAHPAARNSSRNGDIIARTCQSEGAGLERSLTELSRLGVRHPGFDAGFANLSGAMLDHAADQERDEFPLLRRHVPAQRLHMMASAMQDIQIMART</sequence>
<protein>
    <submittedName>
        <fullName evidence="2">Hemerythrin</fullName>
    </submittedName>
</protein>
<evidence type="ECO:0000259" key="1">
    <source>
        <dbReference type="Pfam" id="PF01814"/>
    </source>
</evidence>